<organism evidence="2 3">
    <name type="scientific">Clostridium tepidiprofundi DSM 19306</name>
    <dbReference type="NCBI Taxonomy" id="1121338"/>
    <lineage>
        <taxon>Bacteria</taxon>
        <taxon>Bacillati</taxon>
        <taxon>Bacillota</taxon>
        <taxon>Clostridia</taxon>
        <taxon>Eubacteriales</taxon>
        <taxon>Clostridiaceae</taxon>
        <taxon>Clostridium</taxon>
    </lineage>
</organism>
<dbReference type="Proteomes" id="UP000075531">
    <property type="component" value="Unassembled WGS sequence"/>
</dbReference>
<evidence type="ECO:0000256" key="1">
    <source>
        <dbReference type="SAM" id="Phobius"/>
    </source>
</evidence>
<dbReference type="PATRIC" id="fig|1121338.3.peg.1182"/>
<dbReference type="PANTHER" id="PTHR37841:SF1">
    <property type="entry name" value="DUF3298 DOMAIN-CONTAINING PROTEIN"/>
    <property type="match status" value="1"/>
</dbReference>
<feature type="transmembrane region" description="Helical" evidence="1">
    <location>
        <begin position="7"/>
        <end position="26"/>
    </location>
</feature>
<proteinExistence type="predicted"/>
<dbReference type="RefSeq" id="WP_066823867.1">
    <property type="nucleotide sequence ID" value="NZ_LTBA01000008.1"/>
</dbReference>
<dbReference type="SUPFAM" id="SSF69360">
    <property type="entry name" value="Cell wall binding repeat"/>
    <property type="match status" value="1"/>
</dbReference>
<accession>A0A151B4Y8</accession>
<gene>
    <name evidence="2" type="ORF">CLTEP_11450</name>
</gene>
<evidence type="ECO:0000313" key="3">
    <source>
        <dbReference type="Proteomes" id="UP000075531"/>
    </source>
</evidence>
<dbReference type="AlphaFoldDB" id="A0A151B4Y8"/>
<keyword evidence="1" id="KW-1133">Transmembrane helix</keyword>
<dbReference type="PANTHER" id="PTHR37841">
    <property type="entry name" value="GLR2918 PROTEIN"/>
    <property type="match status" value="1"/>
</dbReference>
<reference evidence="2 3" key="1">
    <citation type="submission" date="2016-02" db="EMBL/GenBank/DDBJ databases">
        <title>Genome sequence of Clostridium tepidiprofundi DSM 19306.</title>
        <authorList>
            <person name="Poehlein A."/>
            <person name="Daniel R."/>
        </authorList>
    </citation>
    <scope>NUCLEOTIDE SEQUENCE [LARGE SCALE GENOMIC DNA]</scope>
    <source>
        <strain evidence="2 3">DSM 19306</strain>
    </source>
</reference>
<dbReference type="STRING" id="1121338.CLTEP_11450"/>
<keyword evidence="1" id="KW-0472">Membrane</keyword>
<comment type="caution">
    <text evidence="2">The sequence shown here is derived from an EMBL/GenBank/DDBJ whole genome shotgun (WGS) entry which is preliminary data.</text>
</comment>
<dbReference type="InterPro" id="IPR032774">
    <property type="entry name" value="WG_beta_rep"/>
</dbReference>
<dbReference type="EMBL" id="LTBA01000008">
    <property type="protein sequence ID" value="KYH34981.1"/>
    <property type="molecule type" value="Genomic_DNA"/>
</dbReference>
<sequence>MSINKKIITLILIFVLLCIVGLRVVIISSKNSKNIKPIEDGELYIISKGGNGTYTDGLVRYGFMNKNGQVVIEPKYKRVSSFINGVAYVKDNNDNGYLIDKNENKISRVEGRYVEVYDGLWLMRIDNKWGYIDKTGKWVIEPKYGFTYGFREGLAAVRENGKWGFVDKNGKWIIKPTFQKIQSFSEGLAAVWVNAKCGFINKSGKWIIRPTFEDAEKFSQGLAAVKLKGKWGYVDKSGKWVIKPSFQKASIFKEGYSIVGEYDSNNNLKEGIIDKKGHFIIGTKYDEIYFDGFDKSGFIFRQKKLYGVVSLTGEVTIEPKYTLFIWHSNHKIFMDRDTIYFLDESLNIKHKYKLGKVFPLNYDNKLISIMTKSGIWYFSKDGKLIKKMDADFSKGFEKIDGIN</sequence>
<dbReference type="Pfam" id="PF14903">
    <property type="entry name" value="WG_beta_rep"/>
    <property type="match status" value="4"/>
</dbReference>
<evidence type="ECO:0000313" key="2">
    <source>
        <dbReference type="EMBL" id="KYH34981.1"/>
    </source>
</evidence>
<keyword evidence="3" id="KW-1185">Reference proteome</keyword>
<keyword evidence="1" id="KW-0812">Transmembrane</keyword>
<protein>
    <submittedName>
        <fullName evidence="2">KWG leptospira</fullName>
    </submittedName>
</protein>
<name>A0A151B4Y8_9CLOT</name>
<dbReference type="OrthoDB" id="210273at2"/>